<name>A0AAW0DGG6_9AGAR</name>
<organism evidence="2 3">
    <name type="scientific">Paramarasmius palmivorus</name>
    <dbReference type="NCBI Taxonomy" id="297713"/>
    <lineage>
        <taxon>Eukaryota</taxon>
        <taxon>Fungi</taxon>
        <taxon>Dikarya</taxon>
        <taxon>Basidiomycota</taxon>
        <taxon>Agaricomycotina</taxon>
        <taxon>Agaricomycetes</taxon>
        <taxon>Agaricomycetidae</taxon>
        <taxon>Agaricales</taxon>
        <taxon>Marasmiineae</taxon>
        <taxon>Marasmiaceae</taxon>
        <taxon>Paramarasmius</taxon>
    </lineage>
</organism>
<dbReference type="Gene3D" id="3.40.630.30">
    <property type="match status" value="1"/>
</dbReference>
<evidence type="ECO:0000256" key="1">
    <source>
        <dbReference type="SAM" id="MobiDB-lite"/>
    </source>
</evidence>
<comment type="caution">
    <text evidence="2">The sequence shown here is derived from an EMBL/GenBank/DDBJ whole genome shotgun (WGS) entry which is preliminary data.</text>
</comment>
<keyword evidence="3" id="KW-1185">Reference proteome</keyword>
<evidence type="ECO:0008006" key="4">
    <source>
        <dbReference type="Google" id="ProtNLM"/>
    </source>
</evidence>
<evidence type="ECO:0000313" key="2">
    <source>
        <dbReference type="EMBL" id="KAK7049838.1"/>
    </source>
</evidence>
<dbReference type="Proteomes" id="UP001383192">
    <property type="component" value="Unassembled WGS sequence"/>
</dbReference>
<protein>
    <recommendedName>
        <fullName evidence="4">N-acetyltransferase domain-containing protein</fullName>
    </recommendedName>
</protein>
<reference evidence="2 3" key="1">
    <citation type="submission" date="2024-01" db="EMBL/GenBank/DDBJ databases">
        <title>A draft genome for a cacao thread blight-causing isolate of Paramarasmius palmivorus.</title>
        <authorList>
            <person name="Baruah I.K."/>
            <person name="Bukari Y."/>
            <person name="Amoako-Attah I."/>
            <person name="Meinhardt L.W."/>
            <person name="Bailey B.A."/>
            <person name="Cohen S.P."/>
        </authorList>
    </citation>
    <scope>NUCLEOTIDE SEQUENCE [LARGE SCALE GENOMIC DNA]</scope>
    <source>
        <strain evidence="2 3">GH-12</strain>
    </source>
</reference>
<dbReference type="AlphaFoldDB" id="A0AAW0DGG6"/>
<feature type="compositionally biased region" description="Polar residues" evidence="1">
    <location>
        <begin position="186"/>
        <end position="196"/>
    </location>
</feature>
<feature type="region of interest" description="Disordered" evidence="1">
    <location>
        <begin position="177"/>
        <end position="196"/>
    </location>
</feature>
<accession>A0AAW0DGG6</accession>
<proteinExistence type="predicted"/>
<sequence>MPTPQNQPHNAYVRVAVPHEYPEVISLLTRAFSRDPAMNWFGSLKEMVPAWNEEPKWDTHPPAAKQAFKNLYAFQNAVVRGSGLQGGFVAVAVIPNDDGSETIAGATVWLKPGQTMEFPISTVLRSGVGRVLLGWGFSGCKRVLVDYSPHIEHSVDVAFKQRSLERLDSWHILEMGVDPPHEGKGQSLTDSLLTQH</sequence>
<dbReference type="EMBL" id="JAYKXP010000015">
    <property type="protein sequence ID" value="KAK7049838.1"/>
    <property type="molecule type" value="Genomic_DNA"/>
</dbReference>
<evidence type="ECO:0000313" key="3">
    <source>
        <dbReference type="Proteomes" id="UP001383192"/>
    </source>
</evidence>
<gene>
    <name evidence="2" type="ORF">VNI00_005268</name>
</gene>